<reference evidence="2" key="1">
    <citation type="submission" date="2020-08" db="EMBL/GenBank/DDBJ databases">
        <title>Genome public.</title>
        <authorList>
            <person name="Liu C."/>
            <person name="Sun Q."/>
        </authorList>
    </citation>
    <scope>NUCLEOTIDE SEQUENCE</scope>
    <source>
        <strain evidence="2">BX21</strain>
    </source>
</reference>
<keyword evidence="1" id="KW-0472">Membrane</keyword>
<dbReference type="NCBIfam" id="TIGR02532">
    <property type="entry name" value="IV_pilin_GFxxxE"/>
    <property type="match status" value="1"/>
</dbReference>
<keyword evidence="1" id="KW-0812">Transmembrane</keyword>
<organism evidence="2 3">
    <name type="scientific">Paratissierella segnis</name>
    <dbReference type="NCBI Taxonomy" id="2763679"/>
    <lineage>
        <taxon>Bacteria</taxon>
        <taxon>Bacillati</taxon>
        <taxon>Bacillota</taxon>
        <taxon>Tissierellia</taxon>
        <taxon>Tissierellales</taxon>
        <taxon>Tissierellaceae</taxon>
        <taxon>Paratissierella</taxon>
    </lineage>
</organism>
<gene>
    <name evidence="2" type="ORF">H8707_09360</name>
</gene>
<sequence length="190" mass="21723">MWTSKRQYLKNNGFTLIELLLSIGISSILVVSLFSMLTFAINSSVLGETYDEILLNGRYGIEFIKEEIKKADKIISVHNISVIENNHRDNMGFVIMQENTTEMGNVEYRYIAYYLGDKSINRVAYNKNDPSYPNKKDIPGYNIVCDNVISIEDINIDFESGIIDLNIVVGNNNAYHRFRSTIAVRCPVDY</sequence>
<dbReference type="InterPro" id="IPR012902">
    <property type="entry name" value="N_methyl_site"/>
</dbReference>
<dbReference type="EMBL" id="JACRTG010000020">
    <property type="protein sequence ID" value="MBC8588448.1"/>
    <property type="molecule type" value="Genomic_DNA"/>
</dbReference>
<evidence type="ECO:0000313" key="3">
    <source>
        <dbReference type="Proteomes" id="UP000601171"/>
    </source>
</evidence>
<evidence type="ECO:0000313" key="2">
    <source>
        <dbReference type="EMBL" id="MBC8588448.1"/>
    </source>
</evidence>
<dbReference type="AlphaFoldDB" id="A0A926IL98"/>
<feature type="transmembrane region" description="Helical" evidence="1">
    <location>
        <begin position="20"/>
        <end position="41"/>
    </location>
</feature>
<protein>
    <submittedName>
        <fullName evidence="2">Prepilin-type N-terminal cleavage/methylation domain-containing protein</fullName>
    </submittedName>
</protein>
<comment type="caution">
    <text evidence="2">The sequence shown here is derived from an EMBL/GenBank/DDBJ whole genome shotgun (WGS) entry which is preliminary data.</text>
</comment>
<dbReference type="Pfam" id="PF07963">
    <property type="entry name" value="N_methyl"/>
    <property type="match status" value="1"/>
</dbReference>
<keyword evidence="3" id="KW-1185">Reference proteome</keyword>
<keyword evidence="1" id="KW-1133">Transmembrane helix</keyword>
<evidence type="ECO:0000256" key="1">
    <source>
        <dbReference type="SAM" id="Phobius"/>
    </source>
</evidence>
<accession>A0A926IL98</accession>
<dbReference type="Proteomes" id="UP000601171">
    <property type="component" value="Unassembled WGS sequence"/>
</dbReference>
<dbReference type="RefSeq" id="WP_262429904.1">
    <property type="nucleotide sequence ID" value="NZ_JACRTG010000020.1"/>
</dbReference>
<proteinExistence type="predicted"/>
<name>A0A926IL98_9FIRM</name>